<dbReference type="Pfam" id="PF05117">
    <property type="entry name" value="DUF695"/>
    <property type="match status" value="1"/>
</dbReference>
<dbReference type="InterPro" id="IPR016097">
    <property type="entry name" value="DUF695"/>
</dbReference>
<evidence type="ECO:0000259" key="1">
    <source>
        <dbReference type="Pfam" id="PF05117"/>
    </source>
</evidence>
<dbReference type="Proteomes" id="UP000549971">
    <property type="component" value="Unassembled WGS sequence"/>
</dbReference>
<sequence>MRIFRRRRPVDPIEGFWGWWSDSGAELVAGAIARKDPASTSGVLAEHVSAIHGGLDWELGPGLHARHTLVVTAAGDPATRAVARRWLRAAPPSDQLWEYADLRRPSPEVTIRVEGMPPVASDDAVVAIDPDERAAAVHVGVHHPVFAQLSEDAQRRITFLLLDLSLGEEMTETWIGAVETLLDRPAEARPISELLPTVAKFAAGFTTEDGDPTWRLLEGEIDGHRLIATTEVPLRSIRLPHLDTHVGVTIGYPAGREDGLPDAEMLDQLRDLEDHLTDRLGDSGRLLAHETVAGARTLHYYVDGSTPAPAQLQAATTGWTHGEIRLTTSPDPGWHNLNHLGS</sequence>
<comment type="caution">
    <text evidence="2">The sequence shown here is derived from an EMBL/GenBank/DDBJ whole genome shotgun (WGS) entry which is preliminary data.</text>
</comment>
<feature type="domain" description="DUF695" evidence="1">
    <location>
        <begin position="214"/>
        <end position="335"/>
    </location>
</feature>
<evidence type="ECO:0000313" key="3">
    <source>
        <dbReference type="Proteomes" id="UP000549971"/>
    </source>
</evidence>
<proteinExistence type="predicted"/>
<gene>
    <name evidence="2" type="ORF">HDA39_005235</name>
</gene>
<name>A0A7W9MW03_9ACTN</name>
<reference evidence="2 3" key="1">
    <citation type="submission" date="2020-08" db="EMBL/GenBank/DDBJ databases">
        <title>Sequencing the genomes of 1000 actinobacteria strains.</title>
        <authorList>
            <person name="Klenk H.-P."/>
        </authorList>
    </citation>
    <scope>NUCLEOTIDE SEQUENCE [LARGE SCALE GENOMIC DNA]</scope>
    <source>
        <strain evidence="2 3">DSM 28967</strain>
    </source>
</reference>
<accession>A0A7W9MW03</accession>
<protein>
    <recommendedName>
        <fullName evidence="1">DUF695 domain-containing protein</fullName>
    </recommendedName>
</protein>
<organism evidence="2 3">
    <name type="scientific">Kribbella italica</name>
    <dbReference type="NCBI Taxonomy" id="1540520"/>
    <lineage>
        <taxon>Bacteria</taxon>
        <taxon>Bacillati</taxon>
        <taxon>Actinomycetota</taxon>
        <taxon>Actinomycetes</taxon>
        <taxon>Propionibacteriales</taxon>
        <taxon>Kribbellaceae</taxon>
        <taxon>Kribbella</taxon>
    </lineage>
</organism>
<dbReference type="AlphaFoldDB" id="A0A7W9MW03"/>
<dbReference type="EMBL" id="JACHMY010000001">
    <property type="protein sequence ID" value="MBB5838501.1"/>
    <property type="molecule type" value="Genomic_DNA"/>
</dbReference>
<keyword evidence="3" id="KW-1185">Reference proteome</keyword>
<dbReference type="RefSeq" id="WP_184799342.1">
    <property type="nucleotide sequence ID" value="NZ_JACHMY010000001.1"/>
</dbReference>
<evidence type="ECO:0000313" key="2">
    <source>
        <dbReference type="EMBL" id="MBB5838501.1"/>
    </source>
</evidence>